<evidence type="ECO:0000313" key="11">
    <source>
        <dbReference type="EMBL" id="RKP01797.1"/>
    </source>
</evidence>
<dbReference type="STRING" id="1555241.A0A4P9X8Z3"/>
<dbReference type="AlphaFoldDB" id="A0A4P9X8Z3"/>
<evidence type="ECO:0000256" key="7">
    <source>
        <dbReference type="ARBA" id="ARBA00023136"/>
    </source>
</evidence>
<accession>A0A4P9X8Z3</accession>
<comment type="similarity">
    <text evidence="2 9">Belongs to the mitochondrial carrier (TC 2.A.29) family.</text>
</comment>
<evidence type="ECO:0000256" key="5">
    <source>
        <dbReference type="ARBA" id="ARBA00022737"/>
    </source>
</evidence>
<proteinExistence type="inferred from homology"/>
<dbReference type="Gene3D" id="1.50.40.10">
    <property type="entry name" value="Mitochondrial carrier domain"/>
    <property type="match status" value="1"/>
</dbReference>
<keyword evidence="5" id="KW-0677">Repeat</keyword>
<feature type="non-terminal residue" evidence="11">
    <location>
        <position position="1"/>
    </location>
</feature>
<evidence type="ECO:0000256" key="2">
    <source>
        <dbReference type="ARBA" id="ARBA00006375"/>
    </source>
</evidence>
<dbReference type="Proteomes" id="UP000274922">
    <property type="component" value="Unassembled WGS sequence"/>
</dbReference>
<dbReference type="EMBL" id="ML014160">
    <property type="protein sequence ID" value="RKP01797.1"/>
    <property type="molecule type" value="Genomic_DNA"/>
</dbReference>
<comment type="subcellular location">
    <subcellularLocation>
        <location evidence="1">Membrane</location>
        <topology evidence="1">Multi-pass membrane protein</topology>
    </subcellularLocation>
</comment>
<dbReference type="InterPro" id="IPR018108">
    <property type="entry name" value="MCP_transmembrane"/>
</dbReference>
<evidence type="ECO:0000313" key="12">
    <source>
        <dbReference type="Proteomes" id="UP000274922"/>
    </source>
</evidence>
<keyword evidence="3 9" id="KW-0813">Transport</keyword>
<organism evidence="11 12">
    <name type="scientific">Caulochytrium protostelioides</name>
    <dbReference type="NCBI Taxonomy" id="1555241"/>
    <lineage>
        <taxon>Eukaryota</taxon>
        <taxon>Fungi</taxon>
        <taxon>Fungi incertae sedis</taxon>
        <taxon>Chytridiomycota</taxon>
        <taxon>Chytridiomycota incertae sedis</taxon>
        <taxon>Chytridiomycetes</taxon>
        <taxon>Caulochytriales</taxon>
        <taxon>Caulochytriaceae</taxon>
        <taxon>Caulochytrium</taxon>
    </lineage>
</organism>
<feature type="transmembrane region" description="Helical" evidence="10">
    <location>
        <begin position="51"/>
        <end position="72"/>
    </location>
</feature>
<keyword evidence="7 8" id="KW-0472">Membrane</keyword>
<evidence type="ECO:0000256" key="1">
    <source>
        <dbReference type="ARBA" id="ARBA00004141"/>
    </source>
</evidence>
<dbReference type="PROSITE" id="PS50920">
    <property type="entry name" value="SOLCAR"/>
    <property type="match status" value="2"/>
</dbReference>
<feature type="repeat" description="Solcar" evidence="8">
    <location>
        <begin position="244"/>
        <end position="327"/>
    </location>
</feature>
<dbReference type="PANTHER" id="PTHR45667">
    <property type="entry name" value="S-ADENOSYLMETHIONINE MITOCHONDRIAL CARRIER PROTEIN"/>
    <property type="match status" value="1"/>
</dbReference>
<evidence type="ECO:0000256" key="10">
    <source>
        <dbReference type="SAM" id="Phobius"/>
    </source>
</evidence>
<dbReference type="OrthoDB" id="250329at2759"/>
<dbReference type="Pfam" id="PF00153">
    <property type="entry name" value="Mito_carr"/>
    <property type="match status" value="3"/>
</dbReference>
<dbReference type="GO" id="GO:0016020">
    <property type="term" value="C:membrane"/>
    <property type="evidence" value="ECO:0007669"/>
    <property type="project" value="UniProtKB-SubCell"/>
</dbReference>
<gene>
    <name evidence="11" type="ORF">CXG81DRAFT_2220</name>
</gene>
<evidence type="ECO:0000256" key="9">
    <source>
        <dbReference type="RuleBase" id="RU000488"/>
    </source>
</evidence>
<feature type="non-terminal residue" evidence="11">
    <location>
        <position position="328"/>
    </location>
</feature>
<sequence>FSSLSSFSTRCVTHPLDTIKIRIQNTQGHQAPAWSWRRHAGGGGGLMTSHLYQGLPIALCFSVPALGVYLTTYDTVKPRIERWLLNIAGNDAKANGVETAVPPWIALATYGFAGACAEIGSGLLWTPMEVVKNRQQAASPLSHASQAAPVPVPAAVIIRDIYRREGMRGYWRGYWMGLAVFVPHTMIYFVAYEELKRRMGLAAQANPTSAAPAAPAAPAASEPIDASHSATAAKAAPTVAASDLPWTVYASASGGAACIASGLSNVMDIIKTRVQCAAAPTTGLIEMRRLWRDAGVAGFLRGAVPRILWAVPTTVISMTLYEGLKDAY</sequence>
<keyword evidence="12" id="KW-1185">Reference proteome</keyword>
<reference evidence="12" key="1">
    <citation type="journal article" date="2018" name="Nat. Microbiol.">
        <title>Leveraging single-cell genomics to expand the fungal tree of life.</title>
        <authorList>
            <person name="Ahrendt S.R."/>
            <person name="Quandt C.A."/>
            <person name="Ciobanu D."/>
            <person name="Clum A."/>
            <person name="Salamov A."/>
            <person name="Andreopoulos B."/>
            <person name="Cheng J.F."/>
            <person name="Woyke T."/>
            <person name="Pelin A."/>
            <person name="Henrissat B."/>
            <person name="Reynolds N.K."/>
            <person name="Benny G.L."/>
            <person name="Smith M.E."/>
            <person name="James T.Y."/>
            <person name="Grigoriev I.V."/>
        </authorList>
    </citation>
    <scope>NUCLEOTIDE SEQUENCE [LARGE SCALE GENOMIC DNA]</scope>
    <source>
        <strain evidence="12">ATCC 52028</strain>
    </source>
</reference>
<evidence type="ECO:0008006" key="13">
    <source>
        <dbReference type="Google" id="ProtNLM"/>
    </source>
</evidence>
<evidence type="ECO:0000256" key="4">
    <source>
        <dbReference type="ARBA" id="ARBA00022692"/>
    </source>
</evidence>
<protein>
    <recommendedName>
        <fullName evidence="13">Mitochondrial carrier</fullName>
    </recommendedName>
</protein>
<evidence type="ECO:0000256" key="6">
    <source>
        <dbReference type="ARBA" id="ARBA00022989"/>
    </source>
</evidence>
<name>A0A4P9X8Z3_9FUNG</name>
<dbReference type="SUPFAM" id="SSF103506">
    <property type="entry name" value="Mitochondrial carrier"/>
    <property type="match status" value="1"/>
</dbReference>
<feature type="repeat" description="Solcar" evidence="8">
    <location>
        <begin position="105"/>
        <end position="198"/>
    </location>
</feature>
<evidence type="ECO:0000256" key="3">
    <source>
        <dbReference type="ARBA" id="ARBA00022448"/>
    </source>
</evidence>
<keyword evidence="6 10" id="KW-1133">Transmembrane helix</keyword>
<keyword evidence="4 8" id="KW-0812">Transmembrane</keyword>
<dbReference type="InterPro" id="IPR023395">
    <property type="entry name" value="MCP_dom_sf"/>
</dbReference>
<evidence type="ECO:0000256" key="8">
    <source>
        <dbReference type="PROSITE-ProRule" id="PRU00282"/>
    </source>
</evidence>
<feature type="transmembrane region" description="Helical" evidence="10">
    <location>
        <begin position="173"/>
        <end position="191"/>
    </location>
</feature>